<proteinExistence type="predicted"/>
<name>A0A4Y2FPX9_ARAVE</name>
<organism evidence="2 3">
    <name type="scientific">Araneus ventricosus</name>
    <name type="common">Orbweaver spider</name>
    <name type="synonym">Epeira ventricosa</name>
    <dbReference type="NCBI Taxonomy" id="182803"/>
    <lineage>
        <taxon>Eukaryota</taxon>
        <taxon>Metazoa</taxon>
        <taxon>Ecdysozoa</taxon>
        <taxon>Arthropoda</taxon>
        <taxon>Chelicerata</taxon>
        <taxon>Arachnida</taxon>
        <taxon>Araneae</taxon>
        <taxon>Araneomorphae</taxon>
        <taxon>Entelegynae</taxon>
        <taxon>Araneoidea</taxon>
        <taxon>Araneidae</taxon>
        <taxon>Araneus</taxon>
    </lineage>
</organism>
<comment type="caution">
    <text evidence="2">The sequence shown here is derived from an EMBL/GenBank/DDBJ whole genome shotgun (WGS) entry which is preliminary data.</text>
</comment>
<protein>
    <submittedName>
        <fullName evidence="2">Uncharacterized protein</fullName>
    </submittedName>
</protein>
<dbReference type="EMBL" id="BGPR01000971">
    <property type="protein sequence ID" value="GBM41724.1"/>
    <property type="molecule type" value="Genomic_DNA"/>
</dbReference>
<keyword evidence="3" id="KW-1185">Reference proteome</keyword>
<evidence type="ECO:0000313" key="3">
    <source>
        <dbReference type="Proteomes" id="UP000499080"/>
    </source>
</evidence>
<reference evidence="2 3" key="1">
    <citation type="journal article" date="2019" name="Sci. Rep.">
        <title>Orb-weaving spider Araneus ventricosus genome elucidates the spidroin gene catalogue.</title>
        <authorList>
            <person name="Kono N."/>
            <person name="Nakamura H."/>
            <person name="Ohtoshi R."/>
            <person name="Moran D.A.P."/>
            <person name="Shinohara A."/>
            <person name="Yoshida Y."/>
            <person name="Fujiwara M."/>
            <person name="Mori M."/>
            <person name="Tomita M."/>
            <person name="Arakawa K."/>
        </authorList>
    </citation>
    <scope>NUCLEOTIDE SEQUENCE [LARGE SCALE GENOMIC DNA]</scope>
</reference>
<feature type="compositionally biased region" description="Basic and acidic residues" evidence="1">
    <location>
        <begin position="9"/>
        <end position="30"/>
    </location>
</feature>
<sequence length="102" mass="11898">MTRSQAKTSSEEDQNKEADVEQSEEMTHLEIDEEILPQADEEYKEIKKLIEVDSMEFIQSQHQRRDLAPLLNEAKTENSSKANDFEIKENGMLVEKKIDKNE</sequence>
<feature type="region of interest" description="Disordered" evidence="1">
    <location>
        <begin position="1"/>
        <end position="33"/>
    </location>
</feature>
<gene>
    <name evidence="2" type="ORF">AVEN_173126_1</name>
</gene>
<evidence type="ECO:0000256" key="1">
    <source>
        <dbReference type="SAM" id="MobiDB-lite"/>
    </source>
</evidence>
<accession>A0A4Y2FPX9</accession>
<dbReference type="AlphaFoldDB" id="A0A4Y2FPX9"/>
<evidence type="ECO:0000313" key="2">
    <source>
        <dbReference type="EMBL" id="GBM41724.1"/>
    </source>
</evidence>
<dbReference type="Proteomes" id="UP000499080">
    <property type="component" value="Unassembled WGS sequence"/>
</dbReference>